<gene>
    <name evidence="2" type="ORF">ACFORJ_07420</name>
</gene>
<reference evidence="3" key="1">
    <citation type="journal article" date="2019" name="Int. J. Syst. Evol. Microbiol.">
        <title>The Global Catalogue of Microorganisms (GCM) 10K type strain sequencing project: providing services to taxonomists for standard genome sequencing and annotation.</title>
        <authorList>
            <consortium name="The Broad Institute Genomics Platform"/>
            <consortium name="The Broad Institute Genome Sequencing Center for Infectious Disease"/>
            <person name="Wu L."/>
            <person name="Ma J."/>
        </authorList>
    </citation>
    <scope>NUCLEOTIDE SEQUENCE [LARGE SCALE GENOMIC DNA]</scope>
    <source>
        <strain evidence="3">CCUG 53252</strain>
    </source>
</reference>
<keyword evidence="1" id="KW-0812">Transmembrane</keyword>
<keyword evidence="1" id="KW-0472">Membrane</keyword>
<dbReference type="EMBL" id="JBHRZN010000002">
    <property type="protein sequence ID" value="MFC3849993.1"/>
    <property type="molecule type" value="Genomic_DNA"/>
</dbReference>
<comment type="caution">
    <text evidence="2">The sequence shown here is derived from an EMBL/GenBank/DDBJ whole genome shotgun (WGS) entry which is preliminary data.</text>
</comment>
<keyword evidence="1" id="KW-1133">Transmembrane helix</keyword>
<evidence type="ECO:0000313" key="2">
    <source>
        <dbReference type="EMBL" id="MFC3849993.1"/>
    </source>
</evidence>
<accession>A0ABV7ZN41</accession>
<evidence type="ECO:0000313" key="3">
    <source>
        <dbReference type="Proteomes" id="UP001595751"/>
    </source>
</evidence>
<dbReference type="RefSeq" id="WP_290289320.1">
    <property type="nucleotide sequence ID" value="NZ_CP047211.1"/>
</dbReference>
<organism evidence="2 3">
    <name type="scientific">Corynebacterium hansenii</name>
    <dbReference type="NCBI Taxonomy" id="394964"/>
    <lineage>
        <taxon>Bacteria</taxon>
        <taxon>Bacillati</taxon>
        <taxon>Actinomycetota</taxon>
        <taxon>Actinomycetes</taxon>
        <taxon>Mycobacteriales</taxon>
        <taxon>Corynebacteriaceae</taxon>
        <taxon>Corynebacterium</taxon>
    </lineage>
</organism>
<dbReference type="Proteomes" id="UP001595751">
    <property type="component" value="Unassembled WGS sequence"/>
</dbReference>
<feature type="transmembrane region" description="Helical" evidence="1">
    <location>
        <begin position="12"/>
        <end position="34"/>
    </location>
</feature>
<protein>
    <submittedName>
        <fullName evidence="2">Uncharacterized protein</fullName>
    </submittedName>
</protein>
<name>A0ABV7ZN41_9CORY</name>
<sequence>MTLEARIPGHTVAGMAVLAIAVLVMISTTMVFANHTTSVFADRKSVIGPGFIATVIFGLGLVAVAVVRQSRRRARGSWWTIDRRGITVDGVGPVPWSDVEPTTRRMERALHDEGRTLTLVMPLNEAGMRRAAALPPEAGRALDPGLRQTVFGKDKPTMIRVPVMKEMKRAEFARFLDGALEMAWRGRF</sequence>
<evidence type="ECO:0000256" key="1">
    <source>
        <dbReference type="SAM" id="Phobius"/>
    </source>
</evidence>
<keyword evidence="3" id="KW-1185">Reference proteome</keyword>
<proteinExistence type="predicted"/>
<feature type="transmembrane region" description="Helical" evidence="1">
    <location>
        <begin position="46"/>
        <end position="67"/>
    </location>
</feature>